<feature type="transmembrane region" description="Helical" evidence="7">
    <location>
        <begin position="172"/>
        <end position="193"/>
    </location>
</feature>
<feature type="domain" description="Nucleoside transporter/FeoB GTPase Gate" evidence="10">
    <location>
        <begin position="99"/>
        <end position="194"/>
    </location>
</feature>
<comment type="caution">
    <text evidence="11">The sequence shown here is derived from an EMBL/GenBank/DDBJ whole genome shotgun (WGS) entry which is preliminary data.</text>
</comment>
<feature type="transmembrane region" description="Helical" evidence="7">
    <location>
        <begin position="138"/>
        <end position="160"/>
    </location>
</feature>
<dbReference type="Pfam" id="PF01773">
    <property type="entry name" value="Nucleos_tra2_N"/>
    <property type="match status" value="1"/>
</dbReference>
<evidence type="ECO:0000256" key="4">
    <source>
        <dbReference type="ARBA" id="ARBA00022692"/>
    </source>
</evidence>
<keyword evidence="6 7" id="KW-0472">Membrane</keyword>
<evidence type="ECO:0000313" key="12">
    <source>
        <dbReference type="Proteomes" id="UP000177583"/>
    </source>
</evidence>
<evidence type="ECO:0000259" key="9">
    <source>
        <dbReference type="Pfam" id="PF07662"/>
    </source>
</evidence>
<feature type="domain" description="Concentrative nucleoside transporter N-terminal" evidence="8">
    <location>
        <begin position="10"/>
        <end position="83"/>
    </location>
</feature>
<dbReference type="PANTHER" id="PTHR10590:SF4">
    <property type="entry name" value="SOLUTE CARRIER FAMILY 28 MEMBER 3"/>
    <property type="match status" value="1"/>
</dbReference>
<name>A0A1F6H3N9_9PROT</name>
<dbReference type="Pfam" id="PF07662">
    <property type="entry name" value="Nucleos_tra2_C"/>
    <property type="match status" value="1"/>
</dbReference>
<feature type="transmembrane region" description="Helical" evidence="7">
    <location>
        <begin position="358"/>
        <end position="383"/>
    </location>
</feature>
<evidence type="ECO:0000256" key="3">
    <source>
        <dbReference type="ARBA" id="ARBA00022475"/>
    </source>
</evidence>
<feature type="transmembrane region" description="Helical" evidence="7">
    <location>
        <begin position="199"/>
        <end position="221"/>
    </location>
</feature>
<protein>
    <submittedName>
        <fullName evidence="11">Nucleoside transporter</fullName>
    </submittedName>
</protein>
<dbReference type="InterPro" id="IPR002668">
    <property type="entry name" value="CNT_N_dom"/>
</dbReference>
<evidence type="ECO:0000256" key="6">
    <source>
        <dbReference type="ARBA" id="ARBA00023136"/>
    </source>
</evidence>
<feature type="transmembrane region" description="Helical" evidence="7">
    <location>
        <begin position="6"/>
        <end position="22"/>
    </location>
</feature>
<dbReference type="GO" id="GO:0005337">
    <property type="term" value="F:nucleoside transmembrane transporter activity"/>
    <property type="evidence" value="ECO:0007669"/>
    <property type="project" value="InterPro"/>
</dbReference>
<dbReference type="AlphaFoldDB" id="A0A1F6H3N9"/>
<evidence type="ECO:0000259" key="8">
    <source>
        <dbReference type="Pfam" id="PF01773"/>
    </source>
</evidence>
<comment type="subcellular location">
    <subcellularLocation>
        <location evidence="1">Cell membrane</location>
        <topology evidence="1">Multi-pass membrane protein</topology>
    </subcellularLocation>
</comment>
<dbReference type="GO" id="GO:0015293">
    <property type="term" value="F:symporter activity"/>
    <property type="evidence" value="ECO:0007669"/>
    <property type="project" value="TreeGrafter"/>
</dbReference>
<dbReference type="EMBL" id="MFNF01000001">
    <property type="protein sequence ID" value="OGH04934.1"/>
    <property type="molecule type" value="Genomic_DNA"/>
</dbReference>
<evidence type="ECO:0000313" key="11">
    <source>
        <dbReference type="EMBL" id="OGH04934.1"/>
    </source>
</evidence>
<evidence type="ECO:0000256" key="2">
    <source>
        <dbReference type="ARBA" id="ARBA00009033"/>
    </source>
</evidence>
<sequence length="425" mass="44690">MESYNLVSFLGLFALIGLAYLLSAHRSKVSWKMVAWALGLQLLFGLFVFLLPQGRQLFWLLNSLVVQVLGVSGEGIRFLFGPLALGPGQEGSLGFILAFQTLPSIIFFSALVAILYYLKVMPWVIRVFAKLFTKTLGISGAEGVSVASNIFVGVESTLTIKPHLAKMTASELCTILTAGMATVASNILALYVFTLQGVFPAIAGHLISASFISAPAAVLMAKLLLPETGQPETLGLAIHPHYDRDSGFFEAVINGAQSGVQLILGIGALLVAVLGLVALANLGLGALGSLAGLDLTLQTLLGYLFYPFSLLVGIPLEDAVAISRILGERLVVTEVVSYQDLAQLAQSGQMLHPRSLVIASYVLCGFAHFASLAIFVGGAAALAPERTKAIAQVGLRALLAATLACLMTGAIAGTFYNHTSLLLAG</sequence>
<gene>
    <name evidence="11" type="ORF">A2557_08140</name>
</gene>
<feature type="transmembrane region" description="Helical" evidence="7">
    <location>
        <begin position="92"/>
        <end position="118"/>
    </location>
</feature>
<evidence type="ECO:0000256" key="7">
    <source>
        <dbReference type="SAM" id="Phobius"/>
    </source>
</evidence>
<proteinExistence type="inferred from homology"/>
<organism evidence="11 12">
    <name type="scientific">Candidatus Lambdaproteobacteria bacterium RIFOXYD2_FULL_56_26</name>
    <dbReference type="NCBI Taxonomy" id="1817773"/>
    <lineage>
        <taxon>Bacteria</taxon>
        <taxon>Pseudomonadati</taxon>
        <taxon>Pseudomonadota</taxon>
        <taxon>Candidatus Lambdaproteobacteria</taxon>
    </lineage>
</organism>
<dbReference type="InterPro" id="IPR011642">
    <property type="entry name" value="Gate_dom"/>
</dbReference>
<keyword evidence="3" id="KW-1003">Cell membrane</keyword>
<accession>A0A1F6H3N9</accession>
<feature type="domain" description="Concentrative nucleoside transporter C-terminal" evidence="9">
    <location>
        <begin position="205"/>
        <end position="413"/>
    </location>
</feature>
<keyword evidence="4 7" id="KW-0812">Transmembrane</keyword>
<dbReference type="GO" id="GO:0005886">
    <property type="term" value="C:plasma membrane"/>
    <property type="evidence" value="ECO:0007669"/>
    <property type="project" value="UniProtKB-SubCell"/>
</dbReference>
<dbReference type="InterPro" id="IPR011657">
    <property type="entry name" value="CNT_C_dom"/>
</dbReference>
<comment type="similarity">
    <text evidence="2">Belongs to the concentrative nucleoside transporter (CNT) (TC 2.A.41) family.</text>
</comment>
<dbReference type="PANTHER" id="PTHR10590">
    <property type="entry name" value="SODIUM/NUCLEOSIDE COTRANSPORTER"/>
    <property type="match status" value="1"/>
</dbReference>
<keyword evidence="5 7" id="KW-1133">Transmembrane helix</keyword>
<feature type="transmembrane region" description="Helical" evidence="7">
    <location>
        <begin position="262"/>
        <end position="287"/>
    </location>
</feature>
<dbReference type="Pfam" id="PF07670">
    <property type="entry name" value="Gate"/>
    <property type="match status" value="1"/>
</dbReference>
<feature type="transmembrane region" description="Helical" evidence="7">
    <location>
        <begin position="34"/>
        <end position="51"/>
    </location>
</feature>
<reference evidence="11 12" key="1">
    <citation type="journal article" date="2016" name="Nat. Commun.">
        <title>Thousands of microbial genomes shed light on interconnected biogeochemical processes in an aquifer system.</title>
        <authorList>
            <person name="Anantharaman K."/>
            <person name="Brown C.T."/>
            <person name="Hug L.A."/>
            <person name="Sharon I."/>
            <person name="Castelle C.J."/>
            <person name="Probst A.J."/>
            <person name="Thomas B.C."/>
            <person name="Singh A."/>
            <person name="Wilkins M.J."/>
            <person name="Karaoz U."/>
            <person name="Brodie E.L."/>
            <person name="Williams K.H."/>
            <person name="Hubbard S.S."/>
            <person name="Banfield J.F."/>
        </authorList>
    </citation>
    <scope>NUCLEOTIDE SEQUENCE [LARGE SCALE GENOMIC DNA]</scope>
</reference>
<evidence type="ECO:0000256" key="5">
    <source>
        <dbReference type="ARBA" id="ARBA00022989"/>
    </source>
</evidence>
<feature type="transmembrane region" description="Helical" evidence="7">
    <location>
        <begin position="395"/>
        <end position="416"/>
    </location>
</feature>
<dbReference type="InterPro" id="IPR008276">
    <property type="entry name" value="C_nuclsd_transpt"/>
</dbReference>
<evidence type="ECO:0000256" key="1">
    <source>
        <dbReference type="ARBA" id="ARBA00004651"/>
    </source>
</evidence>
<feature type="transmembrane region" description="Helical" evidence="7">
    <location>
        <begin position="57"/>
        <end position="80"/>
    </location>
</feature>
<evidence type="ECO:0000259" key="10">
    <source>
        <dbReference type="Pfam" id="PF07670"/>
    </source>
</evidence>
<dbReference type="Proteomes" id="UP000177583">
    <property type="component" value="Unassembled WGS sequence"/>
</dbReference>